<evidence type="ECO:0008006" key="3">
    <source>
        <dbReference type="Google" id="ProtNLM"/>
    </source>
</evidence>
<organism evidence="1 2">
    <name type="scientific">Ruminococcus bicirculans</name>
    <name type="common">ex Wegman et al. 2014</name>
    <dbReference type="NCBI Taxonomy" id="1160721"/>
    <lineage>
        <taxon>Bacteria</taxon>
        <taxon>Bacillati</taxon>
        <taxon>Bacillota</taxon>
        <taxon>Clostridia</taxon>
        <taxon>Eubacteriales</taxon>
        <taxon>Oscillospiraceae</taxon>
        <taxon>Ruminococcus</taxon>
    </lineage>
</organism>
<comment type="caution">
    <text evidence="1">The sequence shown here is derived from an EMBL/GenBank/DDBJ whole genome shotgun (WGS) entry which is preliminary data.</text>
</comment>
<evidence type="ECO:0000313" key="1">
    <source>
        <dbReference type="EMBL" id="MDB8742841.1"/>
    </source>
</evidence>
<accession>A0AAW6E1L6</accession>
<reference evidence="1" key="1">
    <citation type="submission" date="2023-01" db="EMBL/GenBank/DDBJ databases">
        <title>Human gut microbiome strain richness.</title>
        <authorList>
            <person name="Chen-Liaw A."/>
        </authorList>
    </citation>
    <scope>NUCLEOTIDE SEQUENCE</scope>
    <source>
        <strain evidence="1">D59st1_B8_D59t2_181005</strain>
    </source>
</reference>
<gene>
    <name evidence="1" type="ORF">PNV70_12290</name>
</gene>
<protein>
    <recommendedName>
        <fullName evidence="3">DNA-binding protein</fullName>
    </recommendedName>
</protein>
<dbReference type="EMBL" id="JAQMLS010000009">
    <property type="protein sequence ID" value="MDB8742841.1"/>
    <property type="molecule type" value="Genomic_DNA"/>
</dbReference>
<evidence type="ECO:0000313" key="2">
    <source>
        <dbReference type="Proteomes" id="UP001211421"/>
    </source>
</evidence>
<dbReference type="RefSeq" id="WP_195552038.1">
    <property type="nucleotide sequence ID" value="NZ_JADMNX010000009.1"/>
</dbReference>
<proteinExistence type="predicted"/>
<dbReference type="Proteomes" id="UP001211421">
    <property type="component" value="Unassembled WGS sequence"/>
</dbReference>
<name>A0AAW6E1L6_9FIRM</name>
<dbReference type="AlphaFoldDB" id="A0AAW6E1L6"/>
<sequence length="92" mass="10218">MNICKIIASVMADTKTTQKSLLLKINALAGKQVIKSQSVVSERLKNKNIGVDKAFEMLDAMGYEIIIQPKSTRGKRATGSYVITKEDEQEEE</sequence>